<dbReference type="InterPro" id="IPR037069">
    <property type="entry name" value="AcylCoA_DH/ox_N_sf"/>
</dbReference>
<dbReference type="InterPro" id="IPR046373">
    <property type="entry name" value="Acyl-CoA_Oxase/DH_mid-dom_sf"/>
</dbReference>
<dbReference type="Gene3D" id="1.20.140.10">
    <property type="entry name" value="Butyryl-CoA Dehydrogenase, subunit A, domain 3"/>
    <property type="match status" value="1"/>
</dbReference>
<comment type="caution">
    <text evidence="13">The sequence shown here is derived from an EMBL/GenBank/DDBJ whole genome shotgun (WGS) entry which is preliminary data.</text>
</comment>
<dbReference type="FunFam" id="2.40.110.10:FF:000002">
    <property type="entry name" value="Acyl-CoA dehydrogenase fadE12"/>
    <property type="match status" value="1"/>
</dbReference>
<dbReference type="InterPro" id="IPR050741">
    <property type="entry name" value="Acyl-CoA_dehydrogenase"/>
</dbReference>
<dbReference type="InterPro" id="IPR006091">
    <property type="entry name" value="Acyl-CoA_Oxase/DH_mid-dom"/>
</dbReference>
<protein>
    <recommendedName>
        <fullName evidence="8">Acyl-[acyl-carrier-protein] dehydrogenase MbtN</fullName>
    </recommendedName>
    <alternativeName>
        <fullName evidence="9">Mycobactin synthase protein N</fullName>
    </alternativeName>
</protein>
<dbReference type="PANTHER" id="PTHR48083">
    <property type="entry name" value="MEDIUM-CHAIN SPECIFIC ACYL-COA DEHYDROGENASE, MITOCHONDRIAL-RELATED"/>
    <property type="match status" value="1"/>
</dbReference>
<feature type="domain" description="Acyl-CoA dehydrogenase/oxidase N-terminal" evidence="12">
    <location>
        <begin position="10"/>
        <end position="120"/>
    </location>
</feature>
<evidence type="ECO:0000256" key="1">
    <source>
        <dbReference type="ARBA" id="ARBA00001974"/>
    </source>
</evidence>
<dbReference type="Pfam" id="PF02770">
    <property type="entry name" value="Acyl-CoA_dh_M"/>
    <property type="match status" value="1"/>
</dbReference>
<dbReference type="InterPro" id="IPR036250">
    <property type="entry name" value="AcylCo_DH-like_C"/>
</dbReference>
<reference evidence="13 14" key="1">
    <citation type="journal article" date="2016" name="Front. Microbiol.">
        <title>Genomic Resource of Rice Seed Associated Bacteria.</title>
        <authorList>
            <person name="Midha S."/>
            <person name="Bansal K."/>
            <person name="Sharma S."/>
            <person name="Kumar N."/>
            <person name="Patil P.P."/>
            <person name="Chaudhry V."/>
            <person name="Patil P.B."/>
        </authorList>
    </citation>
    <scope>NUCLEOTIDE SEQUENCE [LARGE SCALE GENOMIC DNA]</scope>
    <source>
        <strain evidence="13 14">NS331</strain>
    </source>
</reference>
<keyword evidence="14" id="KW-1185">Reference proteome</keyword>
<evidence type="ECO:0000256" key="7">
    <source>
        <dbReference type="ARBA" id="ARBA00037085"/>
    </source>
</evidence>
<dbReference type="PROSITE" id="PS00073">
    <property type="entry name" value="ACYL_COA_DH_2"/>
    <property type="match status" value="1"/>
</dbReference>
<evidence type="ECO:0000313" key="14">
    <source>
        <dbReference type="Proteomes" id="UP000072741"/>
    </source>
</evidence>
<feature type="domain" description="Acyl-CoA oxidase/dehydrogenase middle" evidence="11">
    <location>
        <begin position="124"/>
        <end position="219"/>
    </location>
</feature>
<comment type="cofactor">
    <cofactor evidence="1">
        <name>FAD</name>
        <dbReference type="ChEBI" id="CHEBI:57692"/>
    </cofactor>
</comment>
<dbReference type="GO" id="GO:0033539">
    <property type="term" value="P:fatty acid beta-oxidation using acyl-CoA dehydrogenase"/>
    <property type="evidence" value="ECO:0007669"/>
    <property type="project" value="TreeGrafter"/>
</dbReference>
<evidence type="ECO:0000256" key="3">
    <source>
        <dbReference type="ARBA" id="ARBA00009347"/>
    </source>
</evidence>
<evidence type="ECO:0000259" key="11">
    <source>
        <dbReference type="Pfam" id="PF02770"/>
    </source>
</evidence>
<dbReference type="InterPro" id="IPR006089">
    <property type="entry name" value="Acyl-CoA_DH_CS"/>
</dbReference>
<dbReference type="PANTHER" id="PTHR48083:SF20">
    <property type="entry name" value="LONG-CHAIN SPECIFIC ACYL-COA DEHYDROGENASE, MITOCHONDRIAL"/>
    <property type="match status" value="1"/>
</dbReference>
<evidence type="ECO:0000259" key="10">
    <source>
        <dbReference type="Pfam" id="PF00441"/>
    </source>
</evidence>
<keyword evidence="6" id="KW-0560">Oxidoreductase</keyword>
<dbReference type="RefSeq" id="WP_058641031.1">
    <property type="nucleotide sequence ID" value="NZ_LDSL01000038.1"/>
</dbReference>
<keyword evidence="4" id="KW-0285">Flavoprotein</keyword>
<accession>A0A147H4C3</accession>
<proteinExistence type="inferred from homology"/>
<dbReference type="Gene3D" id="1.10.540.10">
    <property type="entry name" value="Acyl-CoA dehydrogenase/oxidase, N-terminal domain"/>
    <property type="match status" value="1"/>
</dbReference>
<sequence length="379" mass="41867">MTQTSELYRPDHELFRDTVRRFMAERVGPQLDRWAERGCFDRSIFREAGELGLLCPTVPEALGGPGADLLYSAVLLEEAAPYSNFGLSLTMHSEIVTNYLLHFASPALQAQWLPRMVTGEAIGALAMTEPDGGSDVKAIRTHAVLEDGHWRLNGAKTFISNATTCDLVIVVARTEPDAGARGISLLVVDTTLPGVRKGQPLKKIGLKSQDTGELFFEDVRVPADQLLGERGQGFVYLMKELPWERLQIAVSAVAAAEDAYRQTLAYVRDRRAFGQAVADFQHTRFLLAELKTEIRIGRTFVERCLADLMAGRLDAQAASMAKYWCSDLQGRVVDACVQLHGGYGFMAEVPIGRAYVDARAQRIYGGTNEIMKELIARDL</sequence>
<dbReference type="Gene3D" id="2.40.110.10">
    <property type="entry name" value="Butyryl-CoA Dehydrogenase, subunit A, domain 2"/>
    <property type="match status" value="1"/>
</dbReference>
<dbReference type="OrthoDB" id="9770681at2"/>
<evidence type="ECO:0000256" key="9">
    <source>
        <dbReference type="ARBA" id="ARBA00042660"/>
    </source>
</evidence>
<dbReference type="PROSITE" id="PS00072">
    <property type="entry name" value="ACYL_COA_DH_1"/>
    <property type="match status" value="1"/>
</dbReference>
<evidence type="ECO:0000259" key="12">
    <source>
        <dbReference type="Pfam" id="PF02771"/>
    </source>
</evidence>
<keyword evidence="5" id="KW-0274">FAD</keyword>
<gene>
    <name evidence="13" type="ORF">NS331_05675</name>
</gene>
<organism evidence="13 14">
    <name type="scientific">Pseudacidovorax intermedius</name>
    <dbReference type="NCBI Taxonomy" id="433924"/>
    <lineage>
        <taxon>Bacteria</taxon>
        <taxon>Pseudomonadati</taxon>
        <taxon>Pseudomonadota</taxon>
        <taxon>Betaproteobacteria</taxon>
        <taxon>Burkholderiales</taxon>
        <taxon>Comamonadaceae</taxon>
        <taxon>Pseudacidovorax</taxon>
    </lineage>
</organism>
<dbReference type="GO" id="GO:0005737">
    <property type="term" value="C:cytoplasm"/>
    <property type="evidence" value="ECO:0007669"/>
    <property type="project" value="TreeGrafter"/>
</dbReference>
<evidence type="ECO:0000256" key="4">
    <source>
        <dbReference type="ARBA" id="ARBA00022630"/>
    </source>
</evidence>
<dbReference type="SUPFAM" id="SSF47203">
    <property type="entry name" value="Acyl-CoA dehydrogenase C-terminal domain-like"/>
    <property type="match status" value="1"/>
</dbReference>
<evidence type="ECO:0000256" key="8">
    <source>
        <dbReference type="ARBA" id="ARBA00040394"/>
    </source>
</evidence>
<dbReference type="InterPro" id="IPR009075">
    <property type="entry name" value="AcylCo_DH/oxidase_C"/>
</dbReference>
<dbReference type="Pfam" id="PF02771">
    <property type="entry name" value="Acyl-CoA_dh_N"/>
    <property type="match status" value="1"/>
</dbReference>
<dbReference type="FunFam" id="1.20.140.10:FF:000001">
    <property type="entry name" value="Acyl-CoA dehydrogenase"/>
    <property type="match status" value="1"/>
</dbReference>
<dbReference type="PATRIC" id="fig|433924.3.peg.3003"/>
<dbReference type="GO" id="GO:0050660">
    <property type="term" value="F:flavin adenine dinucleotide binding"/>
    <property type="evidence" value="ECO:0007669"/>
    <property type="project" value="InterPro"/>
</dbReference>
<dbReference type="AlphaFoldDB" id="A0A147H4C3"/>
<dbReference type="SUPFAM" id="SSF56645">
    <property type="entry name" value="Acyl-CoA dehydrogenase NM domain-like"/>
    <property type="match status" value="1"/>
</dbReference>
<dbReference type="Proteomes" id="UP000072741">
    <property type="component" value="Unassembled WGS sequence"/>
</dbReference>
<comment type="function">
    <text evidence="7">Catalyzes the dehydrogenation at the alpha-beta position of ACP-bound acyl chains. This results in the introduction of a double bond in the lipidic chain, which is further transferred to the epsilon-amino group of lysine residue in the mycobactin core by MbtK.</text>
</comment>
<comment type="similarity">
    <text evidence="3">Belongs to the acyl-CoA dehydrogenase family.</text>
</comment>
<name>A0A147H4C3_9BURK</name>
<comment type="pathway">
    <text evidence="2">Siderophore biosynthesis; mycobactin biosynthesis.</text>
</comment>
<dbReference type="EMBL" id="LDSL01000038">
    <property type="protein sequence ID" value="KTT24794.1"/>
    <property type="molecule type" value="Genomic_DNA"/>
</dbReference>
<evidence type="ECO:0000256" key="2">
    <source>
        <dbReference type="ARBA" id="ARBA00005102"/>
    </source>
</evidence>
<dbReference type="GO" id="GO:0003995">
    <property type="term" value="F:acyl-CoA dehydrogenase activity"/>
    <property type="evidence" value="ECO:0007669"/>
    <property type="project" value="InterPro"/>
</dbReference>
<dbReference type="InterPro" id="IPR009100">
    <property type="entry name" value="AcylCoA_DH/oxidase_NM_dom_sf"/>
</dbReference>
<evidence type="ECO:0000256" key="5">
    <source>
        <dbReference type="ARBA" id="ARBA00022827"/>
    </source>
</evidence>
<dbReference type="Pfam" id="PF00441">
    <property type="entry name" value="Acyl-CoA_dh_1"/>
    <property type="match status" value="1"/>
</dbReference>
<evidence type="ECO:0000313" key="13">
    <source>
        <dbReference type="EMBL" id="KTT24794.1"/>
    </source>
</evidence>
<feature type="domain" description="Acyl-CoA dehydrogenase/oxidase C-terminal" evidence="10">
    <location>
        <begin position="231"/>
        <end position="378"/>
    </location>
</feature>
<evidence type="ECO:0000256" key="6">
    <source>
        <dbReference type="ARBA" id="ARBA00023002"/>
    </source>
</evidence>
<dbReference type="InterPro" id="IPR013786">
    <property type="entry name" value="AcylCoA_DH/ox_N"/>
</dbReference>